<dbReference type="RefSeq" id="WP_090114058.1">
    <property type="nucleotide sequence ID" value="NZ_FNAT01000007.1"/>
</dbReference>
<evidence type="ECO:0000313" key="2">
    <source>
        <dbReference type="Proteomes" id="UP000198922"/>
    </source>
</evidence>
<name>A0A1G7IHS8_9RHOB</name>
<protein>
    <submittedName>
        <fullName evidence="1">Uncharacterized protein</fullName>
    </submittedName>
</protein>
<dbReference type="EMBL" id="FNAT01000007">
    <property type="protein sequence ID" value="SDF12252.1"/>
    <property type="molecule type" value="Genomic_DNA"/>
</dbReference>
<accession>A0A1G7IHS8</accession>
<dbReference type="AlphaFoldDB" id="A0A1G7IHS8"/>
<keyword evidence="2" id="KW-1185">Reference proteome</keyword>
<dbReference type="OrthoDB" id="8338333at2"/>
<evidence type="ECO:0000313" key="1">
    <source>
        <dbReference type="EMBL" id="SDF12252.1"/>
    </source>
</evidence>
<proteinExistence type="predicted"/>
<reference evidence="2" key="1">
    <citation type="submission" date="2016-10" db="EMBL/GenBank/DDBJ databases">
        <authorList>
            <person name="Varghese N."/>
            <person name="Submissions S."/>
        </authorList>
    </citation>
    <scope>NUCLEOTIDE SEQUENCE [LARGE SCALE GENOMIC DNA]</scope>
    <source>
        <strain evidence="2">DSM 21424</strain>
    </source>
</reference>
<gene>
    <name evidence="1" type="ORF">SAMN04488567_3473</name>
</gene>
<dbReference type="Proteomes" id="UP000198922">
    <property type="component" value="Unassembled WGS sequence"/>
</dbReference>
<organism evidence="1 2">
    <name type="scientific">Limimaricola pyoseonensis</name>
    <dbReference type="NCBI Taxonomy" id="521013"/>
    <lineage>
        <taxon>Bacteria</taxon>
        <taxon>Pseudomonadati</taxon>
        <taxon>Pseudomonadota</taxon>
        <taxon>Alphaproteobacteria</taxon>
        <taxon>Rhodobacterales</taxon>
        <taxon>Paracoccaceae</taxon>
        <taxon>Limimaricola</taxon>
    </lineage>
</organism>
<sequence>MAGGTSTYLQFPLHFAHPYNWPEELDPPSISYRRQPCSLTQRRFEGRDELIPQVDLNLFDAHAVLDWVQLKFFLTKKRQARNVARTVNDVLRAQGERGNAFVAGPNERTPYVGHEFYLRLQDPTPRTLALTLSAVRDKYLREEFAGTVFFIDAVEVSVDFYVKNPLDMEKSRCDLLRWQMVDLLRRHLRLPPDYTAQPRARPRVKFAEAQPVASLVNSRPPTWTKTLVDPILALDLPRRASTVFHPTAYSPPVIDGTYYAGPKEGPVLVRIMNKETNRRDNAAKTFDPLDDEAKRARLEVMIKNGHPGLGAFTVLHSIGEVGDLYDFEFQALRSGMFEFFLPTLRPELASLDLGLKGHISEVDAFEKGGVYALHRLHEGENELLRERRKHRMISEMPAKLRKHGFLRSFKALNHKIDHALIALARRWGREALLWELRDAGLSSAVTVETRPSGKSLAVRSTYSH</sequence>